<feature type="region of interest" description="Disordered" evidence="4">
    <location>
        <begin position="275"/>
        <end position="299"/>
    </location>
</feature>
<dbReference type="GO" id="GO:0016491">
    <property type="term" value="F:oxidoreductase activity"/>
    <property type="evidence" value="ECO:0007669"/>
    <property type="project" value="UniProtKB-KW"/>
</dbReference>
<reference evidence="5 6" key="1">
    <citation type="submission" date="2020-12" db="EMBL/GenBank/DDBJ databases">
        <title>Genome sequence of clinical Mycobacterium intracellulare strains.</title>
        <authorList>
            <person name="Tateishi Y."/>
            <person name="Matsumoto S."/>
            <person name="Fukushima Y."/>
            <person name="Nakajima C."/>
            <person name="Suzuki Y."/>
        </authorList>
    </citation>
    <scope>NUCLEOTIDE SEQUENCE [LARGE SCALE GENOMIC DNA]</scope>
    <source>
        <strain evidence="5 6">M018</strain>
    </source>
</reference>
<dbReference type="EMBL" id="AP024255">
    <property type="protein sequence ID" value="BCO99017.1"/>
    <property type="molecule type" value="Genomic_DNA"/>
</dbReference>
<evidence type="ECO:0000313" key="5">
    <source>
        <dbReference type="EMBL" id="BCO99017.1"/>
    </source>
</evidence>
<evidence type="ECO:0000256" key="1">
    <source>
        <dbReference type="ARBA" id="ARBA00006484"/>
    </source>
</evidence>
<protein>
    <submittedName>
        <fullName evidence="5">Uncharacterized protein</fullName>
    </submittedName>
</protein>
<dbReference type="PRINTS" id="PR00081">
    <property type="entry name" value="GDHRDH"/>
</dbReference>
<accession>X8A395</accession>
<keyword evidence="2" id="KW-0560">Oxidoreductase</keyword>
<dbReference type="InterPro" id="IPR002347">
    <property type="entry name" value="SDR_fam"/>
</dbReference>
<sequence length="299" mass="31320">MDLRDKVAVLTAAGAGIGRSVAKRFGHLGAHVVVSDRDSAAAKTVADDIVADGGKAIGVTCDVSIDEDIASLANAAEQIGPIEVLFNNAGVAVGGPIGKIPLDDWRWVFEVNVLGQVRAINAFLPGMAHRGSGLIINTSSSLALFPEAPLLLPYICSKAGIFGFTEALTLMCAPLGVRVMVLAPHITETNFLFSARLSGIDPEQAMKALPLSELQPPEAVADALFRAIETGQFLATNAPHADSLLLDRAAEGFEPKVRSCPSLADPIAGMARLLAGARNPEPTTDARDSLSIRDNRSRP</sequence>
<organism evidence="5 6">
    <name type="scientific">Mycobacterium intracellulare</name>
    <dbReference type="NCBI Taxonomy" id="1767"/>
    <lineage>
        <taxon>Bacteria</taxon>
        <taxon>Bacillati</taxon>
        <taxon>Actinomycetota</taxon>
        <taxon>Actinomycetes</taxon>
        <taxon>Mycobacteriales</taxon>
        <taxon>Mycobacteriaceae</taxon>
        <taxon>Mycobacterium</taxon>
        <taxon>Mycobacterium avium complex (MAC)</taxon>
    </lineage>
</organism>
<dbReference type="PANTHER" id="PTHR43669">
    <property type="entry name" value="5-KETO-D-GLUCONATE 5-REDUCTASE"/>
    <property type="match status" value="1"/>
</dbReference>
<dbReference type="Gene3D" id="3.40.50.720">
    <property type="entry name" value="NAD(P)-binding Rossmann-like Domain"/>
    <property type="match status" value="1"/>
</dbReference>
<evidence type="ECO:0000256" key="2">
    <source>
        <dbReference type="ARBA" id="ARBA00023002"/>
    </source>
</evidence>
<dbReference type="InterPro" id="IPR036291">
    <property type="entry name" value="NAD(P)-bd_dom_sf"/>
</dbReference>
<dbReference type="Pfam" id="PF00106">
    <property type="entry name" value="adh_short"/>
    <property type="match status" value="1"/>
</dbReference>
<dbReference type="CDD" id="cd05233">
    <property type="entry name" value="SDR_c"/>
    <property type="match status" value="1"/>
</dbReference>
<evidence type="ECO:0000256" key="4">
    <source>
        <dbReference type="SAM" id="MobiDB-lite"/>
    </source>
</evidence>
<name>X8A395_MYCIT</name>
<dbReference type="RefSeq" id="WP_082278472.1">
    <property type="nucleotide sequence ID" value="NZ_AP024255.1"/>
</dbReference>
<comment type="similarity">
    <text evidence="1 3">Belongs to the short-chain dehydrogenases/reductases (SDR) family.</text>
</comment>
<dbReference type="PRINTS" id="PR00080">
    <property type="entry name" value="SDRFAMILY"/>
</dbReference>
<evidence type="ECO:0000313" key="6">
    <source>
        <dbReference type="Proteomes" id="UP000595205"/>
    </source>
</evidence>
<dbReference type="AlphaFoldDB" id="X8A395"/>
<evidence type="ECO:0000256" key="3">
    <source>
        <dbReference type="RuleBase" id="RU000363"/>
    </source>
</evidence>
<dbReference type="Proteomes" id="UP000595205">
    <property type="component" value="Chromosome"/>
</dbReference>
<dbReference type="SUPFAM" id="SSF51735">
    <property type="entry name" value="NAD(P)-binding Rossmann-fold domains"/>
    <property type="match status" value="1"/>
</dbReference>
<proteinExistence type="inferred from homology"/>
<feature type="compositionally biased region" description="Basic and acidic residues" evidence="4">
    <location>
        <begin position="284"/>
        <end position="299"/>
    </location>
</feature>
<dbReference type="PANTHER" id="PTHR43669:SF3">
    <property type="entry name" value="ALCOHOL DEHYDROGENASE, PUTATIVE (AFU_ORTHOLOGUE AFUA_3G03445)-RELATED"/>
    <property type="match status" value="1"/>
</dbReference>
<gene>
    <name evidence="5" type="ORF">MINTM018_17870</name>
</gene>